<feature type="domain" description="HTH lysR-type" evidence="5">
    <location>
        <begin position="4"/>
        <end position="61"/>
    </location>
</feature>
<dbReference type="Pfam" id="PF03466">
    <property type="entry name" value="LysR_substrate"/>
    <property type="match status" value="1"/>
</dbReference>
<gene>
    <name evidence="6" type="ORF">CXK92_01715</name>
</gene>
<evidence type="ECO:0000256" key="3">
    <source>
        <dbReference type="ARBA" id="ARBA00023125"/>
    </source>
</evidence>
<dbReference type="Pfam" id="PF00126">
    <property type="entry name" value="HTH_1"/>
    <property type="match status" value="1"/>
</dbReference>
<dbReference type="GO" id="GO:0043565">
    <property type="term" value="F:sequence-specific DNA binding"/>
    <property type="evidence" value="ECO:0007669"/>
    <property type="project" value="TreeGrafter"/>
</dbReference>
<dbReference type="PANTHER" id="PTHR30537:SF74">
    <property type="entry name" value="HTH-TYPE TRANSCRIPTIONAL REGULATOR TRPI"/>
    <property type="match status" value="1"/>
</dbReference>
<dbReference type="InterPro" id="IPR036388">
    <property type="entry name" value="WH-like_DNA-bd_sf"/>
</dbReference>
<comment type="similarity">
    <text evidence="1">Belongs to the LysR transcriptional regulatory family.</text>
</comment>
<evidence type="ECO:0000259" key="5">
    <source>
        <dbReference type="PROSITE" id="PS50931"/>
    </source>
</evidence>
<reference evidence="6 7" key="1">
    <citation type="submission" date="2018-01" db="EMBL/GenBank/DDBJ databases">
        <title>Denitrification phenotypes of diverse strains of Pseudomonas stutzeri.</title>
        <authorList>
            <person name="Milligan D.A."/>
            <person name="Bergaust L."/>
            <person name="Bakken L.R."/>
            <person name="Frostegard A."/>
        </authorList>
    </citation>
    <scope>NUCLEOTIDE SEQUENCE [LARGE SCALE GENOMIC DNA]</scope>
    <source>
        <strain evidence="6 7">KC</strain>
    </source>
</reference>
<keyword evidence="3" id="KW-0238">DNA-binding</keyword>
<dbReference type="Proteomes" id="UP000235925">
    <property type="component" value="Unassembled WGS sequence"/>
</dbReference>
<keyword evidence="2" id="KW-0805">Transcription regulation</keyword>
<evidence type="ECO:0000313" key="7">
    <source>
        <dbReference type="Proteomes" id="UP000235925"/>
    </source>
</evidence>
<accession>A0A2N8S6F4</accession>
<evidence type="ECO:0000256" key="1">
    <source>
        <dbReference type="ARBA" id="ARBA00009437"/>
    </source>
</evidence>
<dbReference type="SUPFAM" id="SSF53850">
    <property type="entry name" value="Periplasmic binding protein-like II"/>
    <property type="match status" value="1"/>
</dbReference>
<dbReference type="GO" id="GO:0006351">
    <property type="term" value="P:DNA-templated transcription"/>
    <property type="evidence" value="ECO:0007669"/>
    <property type="project" value="TreeGrafter"/>
</dbReference>
<name>A0A2N8S6F4_STUST</name>
<dbReference type="OrthoDB" id="5526340at2"/>
<sequence>MNLPPLASFRFFTVAAKTQSFVKAAEQLHVTHGAVSRQVRLLEDAIGVELFDRRNRAIFLNQAGQLLLNVTAPLFDQLEDVVYRLQREGREDVLVLSCEPTIAMKWLIPRLPAFHEAHPNLQIQLLAAGGPIDFARSGADLAIRRDDFHWGNSVHSVKICEEWIGPVCTPPNTPDKKRLDKLSLLHSKTRPMAWDNWLRLTGVDLSGSIKVDYEHFYLSIQAATSGLGVGMASLFMVQAELESGQLVAPYGFIRDGSTYCLLSPNAFDESSKRNIFKSWITEQLDHYIELMGGELPPTANSTSSPHPAVFSYRP</sequence>
<dbReference type="GO" id="GO:0003700">
    <property type="term" value="F:DNA-binding transcription factor activity"/>
    <property type="evidence" value="ECO:0007669"/>
    <property type="project" value="InterPro"/>
</dbReference>
<dbReference type="EMBL" id="POUN01000001">
    <property type="protein sequence ID" value="PNF82208.1"/>
    <property type="molecule type" value="Genomic_DNA"/>
</dbReference>
<proteinExistence type="inferred from homology"/>
<dbReference type="InterPro" id="IPR036390">
    <property type="entry name" value="WH_DNA-bd_sf"/>
</dbReference>
<dbReference type="Gene3D" id="3.40.190.10">
    <property type="entry name" value="Periplasmic binding protein-like II"/>
    <property type="match status" value="2"/>
</dbReference>
<evidence type="ECO:0000256" key="2">
    <source>
        <dbReference type="ARBA" id="ARBA00023015"/>
    </source>
</evidence>
<dbReference type="Gene3D" id="1.10.10.10">
    <property type="entry name" value="Winged helix-like DNA-binding domain superfamily/Winged helix DNA-binding domain"/>
    <property type="match status" value="1"/>
</dbReference>
<dbReference type="InterPro" id="IPR058163">
    <property type="entry name" value="LysR-type_TF_proteobact-type"/>
</dbReference>
<dbReference type="AlphaFoldDB" id="A0A2N8S6F4"/>
<dbReference type="RefSeq" id="WP_102823342.1">
    <property type="nucleotide sequence ID" value="NZ_CP139348.1"/>
</dbReference>
<comment type="caution">
    <text evidence="6">The sequence shown here is derived from an EMBL/GenBank/DDBJ whole genome shotgun (WGS) entry which is preliminary data.</text>
</comment>
<dbReference type="InterPro" id="IPR005119">
    <property type="entry name" value="LysR_subst-bd"/>
</dbReference>
<organism evidence="6 7">
    <name type="scientific">Stutzerimonas stutzeri</name>
    <name type="common">Pseudomonas stutzeri</name>
    <dbReference type="NCBI Taxonomy" id="316"/>
    <lineage>
        <taxon>Bacteria</taxon>
        <taxon>Pseudomonadati</taxon>
        <taxon>Pseudomonadota</taxon>
        <taxon>Gammaproteobacteria</taxon>
        <taxon>Pseudomonadales</taxon>
        <taxon>Pseudomonadaceae</taxon>
        <taxon>Stutzerimonas</taxon>
    </lineage>
</organism>
<dbReference type="SUPFAM" id="SSF46785">
    <property type="entry name" value="Winged helix' DNA-binding domain"/>
    <property type="match status" value="1"/>
</dbReference>
<dbReference type="PROSITE" id="PS50931">
    <property type="entry name" value="HTH_LYSR"/>
    <property type="match status" value="1"/>
</dbReference>
<dbReference type="PRINTS" id="PR00039">
    <property type="entry name" value="HTHLYSR"/>
</dbReference>
<evidence type="ECO:0000256" key="4">
    <source>
        <dbReference type="ARBA" id="ARBA00023163"/>
    </source>
</evidence>
<evidence type="ECO:0000313" key="6">
    <source>
        <dbReference type="EMBL" id="PNF82208.1"/>
    </source>
</evidence>
<dbReference type="PANTHER" id="PTHR30537">
    <property type="entry name" value="HTH-TYPE TRANSCRIPTIONAL REGULATOR"/>
    <property type="match status" value="1"/>
</dbReference>
<keyword evidence="4" id="KW-0804">Transcription</keyword>
<dbReference type="InterPro" id="IPR000847">
    <property type="entry name" value="LysR_HTH_N"/>
</dbReference>
<protein>
    <submittedName>
        <fullName evidence="6">LysR family transcriptional regulator</fullName>
    </submittedName>
</protein>